<dbReference type="OrthoDB" id="10277374at2759"/>
<accession>A0A8X6YA62</accession>
<proteinExistence type="predicted"/>
<evidence type="ECO:0000313" key="1">
    <source>
        <dbReference type="EMBL" id="GFY68513.1"/>
    </source>
</evidence>
<dbReference type="Proteomes" id="UP000886998">
    <property type="component" value="Unassembled WGS sequence"/>
</dbReference>
<reference evidence="1" key="1">
    <citation type="submission" date="2020-08" db="EMBL/GenBank/DDBJ databases">
        <title>Multicomponent nature underlies the extraordinary mechanical properties of spider dragline silk.</title>
        <authorList>
            <person name="Kono N."/>
            <person name="Nakamura H."/>
            <person name="Mori M."/>
            <person name="Yoshida Y."/>
            <person name="Ohtoshi R."/>
            <person name="Malay A.D."/>
            <person name="Moran D.A.P."/>
            <person name="Tomita M."/>
            <person name="Numata K."/>
            <person name="Arakawa K."/>
        </authorList>
    </citation>
    <scope>NUCLEOTIDE SEQUENCE</scope>
</reference>
<dbReference type="AlphaFoldDB" id="A0A8X6YA62"/>
<organism evidence="1 2">
    <name type="scientific">Trichonephila inaurata madagascariensis</name>
    <dbReference type="NCBI Taxonomy" id="2747483"/>
    <lineage>
        <taxon>Eukaryota</taxon>
        <taxon>Metazoa</taxon>
        <taxon>Ecdysozoa</taxon>
        <taxon>Arthropoda</taxon>
        <taxon>Chelicerata</taxon>
        <taxon>Arachnida</taxon>
        <taxon>Araneae</taxon>
        <taxon>Araneomorphae</taxon>
        <taxon>Entelegynae</taxon>
        <taxon>Araneoidea</taxon>
        <taxon>Nephilidae</taxon>
        <taxon>Trichonephila</taxon>
        <taxon>Trichonephila inaurata</taxon>
    </lineage>
</organism>
<name>A0A8X6YA62_9ARAC</name>
<comment type="caution">
    <text evidence="1">The sequence shown here is derived from an EMBL/GenBank/DDBJ whole genome shotgun (WGS) entry which is preliminary data.</text>
</comment>
<sequence length="95" mass="11059">MAFQCHFINFQEAEIYLLDMVLKPNNHALDLLVLAQFSQCNKKAINQEDSSIEQGHISVCYLSLGSHNFVISDTKLMKWLSLKVVSMLYYFHQFK</sequence>
<gene>
    <name evidence="1" type="ORF">TNIN_275431</name>
</gene>
<dbReference type="EMBL" id="BMAV01017105">
    <property type="protein sequence ID" value="GFY68513.1"/>
    <property type="molecule type" value="Genomic_DNA"/>
</dbReference>
<protein>
    <submittedName>
        <fullName evidence="1">Uncharacterized protein</fullName>
    </submittedName>
</protein>
<keyword evidence="2" id="KW-1185">Reference proteome</keyword>
<evidence type="ECO:0000313" key="2">
    <source>
        <dbReference type="Proteomes" id="UP000886998"/>
    </source>
</evidence>